<protein>
    <submittedName>
        <fullName evidence="2">Uncharacterized protein</fullName>
    </submittedName>
</protein>
<feature type="non-terminal residue" evidence="2">
    <location>
        <position position="1"/>
    </location>
</feature>
<sequence length="22" mass="2590">EEDLTEFDATNDIDFESILDEE</sequence>
<accession>J9CFC0</accession>
<dbReference type="AlphaFoldDB" id="J9CFC0"/>
<feature type="region of interest" description="Disordered" evidence="1">
    <location>
        <begin position="1"/>
        <end position="22"/>
    </location>
</feature>
<evidence type="ECO:0000256" key="1">
    <source>
        <dbReference type="SAM" id="MobiDB-lite"/>
    </source>
</evidence>
<gene>
    <name evidence="2" type="ORF">EVA_13195</name>
</gene>
<proteinExistence type="predicted"/>
<reference evidence="2" key="1">
    <citation type="journal article" date="2012" name="PLoS ONE">
        <title>Gene sets for utilization of primary and secondary nutrition supplies in the distal gut of endangered iberian lynx.</title>
        <authorList>
            <person name="Alcaide M."/>
            <person name="Messina E."/>
            <person name="Richter M."/>
            <person name="Bargiela R."/>
            <person name="Peplies J."/>
            <person name="Huws S.A."/>
            <person name="Newbold C.J."/>
            <person name="Golyshin P.N."/>
            <person name="Simon M.A."/>
            <person name="Lopez G."/>
            <person name="Yakimov M.M."/>
            <person name="Ferrer M."/>
        </authorList>
    </citation>
    <scope>NUCLEOTIDE SEQUENCE</scope>
</reference>
<organism evidence="2">
    <name type="scientific">gut metagenome</name>
    <dbReference type="NCBI Taxonomy" id="749906"/>
    <lineage>
        <taxon>unclassified sequences</taxon>
        <taxon>metagenomes</taxon>
        <taxon>organismal metagenomes</taxon>
    </lineage>
</organism>
<name>J9CFC0_9ZZZZ</name>
<evidence type="ECO:0000313" key="2">
    <source>
        <dbReference type="EMBL" id="EJW98695.1"/>
    </source>
</evidence>
<comment type="caution">
    <text evidence="2">The sequence shown here is derived from an EMBL/GenBank/DDBJ whole genome shotgun (WGS) entry which is preliminary data.</text>
</comment>
<dbReference type="EMBL" id="AMCI01004145">
    <property type="protein sequence ID" value="EJW98695.1"/>
    <property type="molecule type" value="Genomic_DNA"/>
</dbReference>